<evidence type="ECO:0000313" key="2">
    <source>
        <dbReference type="Proteomes" id="UP001550378"/>
    </source>
</evidence>
<name>A0ABV2W585_9ACTN</name>
<proteinExistence type="predicted"/>
<comment type="caution">
    <text evidence="1">The sequence shown here is derived from an EMBL/GenBank/DDBJ whole genome shotgun (WGS) entry which is preliminary data.</text>
</comment>
<organism evidence="1 2">
    <name type="scientific">Streptomyces lavendulocolor</name>
    <dbReference type="NCBI Taxonomy" id="67316"/>
    <lineage>
        <taxon>Bacteria</taxon>
        <taxon>Bacillati</taxon>
        <taxon>Actinomycetota</taxon>
        <taxon>Actinomycetes</taxon>
        <taxon>Kitasatosporales</taxon>
        <taxon>Streptomycetaceae</taxon>
        <taxon>Streptomyces</taxon>
    </lineage>
</organism>
<dbReference type="Proteomes" id="UP001550378">
    <property type="component" value="Unassembled WGS sequence"/>
</dbReference>
<dbReference type="EMBL" id="JBEXZR010000011">
    <property type="protein sequence ID" value="MEU0708698.1"/>
    <property type="molecule type" value="Genomic_DNA"/>
</dbReference>
<dbReference type="NCBIfam" id="NF042934">
    <property type="entry name" value="cis_reg_atten"/>
    <property type="match status" value="1"/>
</dbReference>
<dbReference type="InterPro" id="IPR049979">
    <property type="entry name" value="Cys_resp_CS_actino"/>
</dbReference>
<protein>
    <submittedName>
        <fullName evidence="1">Leader peptide</fullName>
    </submittedName>
</protein>
<evidence type="ECO:0000313" key="1">
    <source>
        <dbReference type="EMBL" id="MEU0708698.1"/>
    </source>
</evidence>
<gene>
    <name evidence="1" type="ORF">ABZ508_15200</name>
</gene>
<sequence>MAVNAERETAPLPALTCPVPAASLMDVSQSANFSARRHVDLRRCAGALCAFDLCGC</sequence>
<reference evidence="1 2" key="1">
    <citation type="submission" date="2024-06" db="EMBL/GenBank/DDBJ databases">
        <title>The Natural Products Discovery Center: Release of the First 8490 Sequenced Strains for Exploring Actinobacteria Biosynthetic Diversity.</title>
        <authorList>
            <person name="Kalkreuter E."/>
            <person name="Kautsar S.A."/>
            <person name="Yang D."/>
            <person name="Bader C.D."/>
            <person name="Teijaro C.N."/>
            <person name="Fluegel L."/>
            <person name="Davis C.M."/>
            <person name="Simpson J.R."/>
            <person name="Lauterbach L."/>
            <person name="Steele A.D."/>
            <person name="Gui C."/>
            <person name="Meng S."/>
            <person name="Li G."/>
            <person name="Viehrig K."/>
            <person name="Ye F."/>
            <person name="Su P."/>
            <person name="Kiefer A.F."/>
            <person name="Nichols A."/>
            <person name="Cepeda A.J."/>
            <person name="Yan W."/>
            <person name="Fan B."/>
            <person name="Jiang Y."/>
            <person name="Adhikari A."/>
            <person name="Zheng C.-J."/>
            <person name="Schuster L."/>
            <person name="Cowan T.M."/>
            <person name="Smanski M.J."/>
            <person name="Chevrette M.G."/>
            <person name="De Carvalho L.P.S."/>
            <person name="Shen B."/>
        </authorList>
    </citation>
    <scope>NUCLEOTIDE SEQUENCE [LARGE SCALE GENOMIC DNA]</scope>
    <source>
        <strain evidence="1 2">NPDC006337</strain>
    </source>
</reference>
<dbReference type="RefSeq" id="WP_360027750.1">
    <property type="nucleotide sequence ID" value="NZ_JBEXZO010000051.1"/>
</dbReference>
<keyword evidence="2" id="KW-1185">Reference proteome</keyword>
<accession>A0ABV2W585</accession>